<dbReference type="SUPFAM" id="SSF81301">
    <property type="entry name" value="Nucleotidyltransferase"/>
    <property type="match status" value="1"/>
</dbReference>
<proteinExistence type="predicted"/>
<dbReference type="InterPro" id="IPR043519">
    <property type="entry name" value="NT_sf"/>
</dbReference>
<keyword evidence="2" id="KW-1185">Reference proteome</keyword>
<evidence type="ECO:0000313" key="2">
    <source>
        <dbReference type="Proteomes" id="UP000574133"/>
    </source>
</evidence>
<dbReference type="Gene3D" id="3.30.460.40">
    <property type="match status" value="1"/>
</dbReference>
<dbReference type="EMBL" id="JACJVN010000038">
    <property type="protein sequence ID" value="MBB6677829.1"/>
    <property type="molecule type" value="Genomic_DNA"/>
</dbReference>
<comment type="caution">
    <text evidence="1">The sequence shown here is derived from an EMBL/GenBank/DDBJ whole genome shotgun (WGS) entry which is preliminary data.</text>
</comment>
<evidence type="ECO:0008006" key="3">
    <source>
        <dbReference type="Google" id="ProtNLM"/>
    </source>
</evidence>
<gene>
    <name evidence="1" type="ORF">H4Q31_10880</name>
</gene>
<dbReference type="AlphaFoldDB" id="A0A841TCV0"/>
<accession>A0A841TCV0</accession>
<dbReference type="Proteomes" id="UP000574133">
    <property type="component" value="Unassembled WGS sequence"/>
</dbReference>
<dbReference type="RefSeq" id="WP_185179107.1">
    <property type="nucleotide sequence ID" value="NZ_CBCSEP010000043.1"/>
</dbReference>
<organism evidence="1 2">
    <name type="scientific">Cohnella lubricantis</name>
    <dbReference type="NCBI Taxonomy" id="2163172"/>
    <lineage>
        <taxon>Bacteria</taxon>
        <taxon>Bacillati</taxon>
        <taxon>Bacillota</taxon>
        <taxon>Bacilli</taxon>
        <taxon>Bacillales</taxon>
        <taxon>Paenibacillaceae</taxon>
        <taxon>Cohnella</taxon>
    </lineage>
</organism>
<name>A0A841TCV0_9BACL</name>
<evidence type="ECO:0000313" key="1">
    <source>
        <dbReference type="EMBL" id="MBB6677829.1"/>
    </source>
</evidence>
<sequence length="172" mass="19600">MNHLDLLPIVKRLEAYHIPYALGGSGMLRYLNLIHEVNDWDLMVECPKSTLIEAIQDLDWAELPTGGHPFASPYRISIESLQIDFIGHFALHTESDIFHLPIASFAIWDGIRLSSPEVWYIAYSLMGRTAKANLLQDYLKSNRTRVNTALIEHMLQTQGFTDELRATLSSFI</sequence>
<protein>
    <recommendedName>
        <fullName evidence="3">Nucleotidyltransferase family protein</fullName>
    </recommendedName>
</protein>
<reference evidence="1 2" key="1">
    <citation type="submission" date="2020-08" db="EMBL/GenBank/DDBJ databases">
        <title>Cohnella phylogeny.</title>
        <authorList>
            <person name="Dunlap C."/>
        </authorList>
    </citation>
    <scope>NUCLEOTIDE SEQUENCE [LARGE SCALE GENOMIC DNA]</scope>
    <source>
        <strain evidence="1 2">DSM 103658</strain>
    </source>
</reference>